<organism evidence="1 2">
    <name type="scientific">Linderina macrospora</name>
    <dbReference type="NCBI Taxonomy" id="4868"/>
    <lineage>
        <taxon>Eukaryota</taxon>
        <taxon>Fungi</taxon>
        <taxon>Fungi incertae sedis</taxon>
        <taxon>Zoopagomycota</taxon>
        <taxon>Kickxellomycotina</taxon>
        <taxon>Kickxellomycetes</taxon>
        <taxon>Kickxellales</taxon>
        <taxon>Kickxellaceae</taxon>
        <taxon>Linderina</taxon>
    </lineage>
</organism>
<keyword evidence="2" id="KW-1185">Reference proteome</keyword>
<accession>A0ACC1JFN2</accession>
<name>A0ACC1JFN2_9FUNG</name>
<sequence length="69" mass="7816">MAAENGNQFIIDDAQLGELESVNNEINVIVEQLVDEEAALHAKYELKKAPLYKKRQGVISKIPKFWLTC</sequence>
<protein>
    <submittedName>
        <fullName evidence="1">Uncharacterized protein</fullName>
    </submittedName>
</protein>
<comment type="caution">
    <text evidence="1">The sequence shown here is derived from an EMBL/GenBank/DDBJ whole genome shotgun (WGS) entry which is preliminary data.</text>
</comment>
<evidence type="ECO:0000313" key="2">
    <source>
        <dbReference type="Proteomes" id="UP001150603"/>
    </source>
</evidence>
<proteinExistence type="predicted"/>
<gene>
    <name evidence="1" type="ORF">FBU59_000853</name>
</gene>
<dbReference type="EMBL" id="JANBPW010000294">
    <property type="protein sequence ID" value="KAJ1950062.1"/>
    <property type="molecule type" value="Genomic_DNA"/>
</dbReference>
<reference evidence="1" key="1">
    <citation type="submission" date="2022-07" db="EMBL/GenBank/DDBJ databases">
        <title>Phylogenomic reconstructions and comparative analyses of Kickxellomycotina fungi.</title>
        <authorList>
            <person name="Reynolds N.K."/>
            <person name="Stajich J.E."/>
            <person name="Barry K."/>
            <person name="Grigoriev I.V."/>
            <person name="Crous P."/>
            <person name="Smith M.E."/>
        </authorList>
    </citation>
    <scope>NUCLEOTIDE SEQUENCE</scope>
    <source>
        <strain evidence="1">NRRL 5244</strain>
    </source>
</reference>
<feature type="non-terminal residue" evidence="1">
    <location>
        <position position="69"/>
    </location>
</feature>
<evidence type="ECO:0000313" key="1">
    <source>
        <dbReference type="EMBL" id="KAJ1950062.1"/>
    </source>
</evidence>
<dbReference type="Proteomes" id="UP001150603">
    <property type="component" value="Unassembled WGS sequence"/>
</dbReference>